<proteinExistence type="predicted"/>
<reference evidence="1" key="1">
    <citation type="journal article" date="2021" name="Proc. Natl. Acad. Sci. U.S.A.">
        <title>A Catalog of Tens of Thousands of Viruses from Human Metagenomes Reveals Hidden Associations with Chronic Diseases.</title>
        <authorList>
            <person name="Tisza M.J."/>
            <person name="Buck C.B."/>
        </authorList>
    </citation>
    <scope>NUCLEOTIDE SEQUENCE</scope>
    <source>
        <strain evidence="1">Ctnpt50</strain>
    </source>
</reference>
<evidence type="ECO:0000313" key="1">
    <source>
        <dbReference type="EMBL" id="DAF49044.1"/>
    </source>
</evidence>
<organism evidence="1">
    <name type="scientific">Siphoviridae sp. ctnpt50</name>
    <dbReference type="NCBI Taxonomy" id="2827941"/>
    <lineage>
        <taxon>Viruses</taxon>
        <taxon>Duplodnaviria</taxon>
        <taxon>Heunggongvirae</taxon>
        <taxon>Uroviricota</taxon>
        <taxon>Caudoviricetes</taxon>
    </lineage>
</organism>
<dbReference type="EMBL" id="BK032577">
    <property type="protein sequence ID" value="DAF49044.1"/>
    <property type="molecule type" value="Genomic_DNA"/>
</dbReference>
<protein>
    <submittedName>
        <fullName evidence="1">Uncharacterized protein</fullName>
    </submittedName>
</protein>
<name>A0A8S5SDC7_9CAUD</name>
<sequence length="309" mass="35745">MAQMPESEKKILEEVEYLRDKYFTYDEPVPFCGLYLYPVSVRNYNEFMTSNACLLLNKNDDPMGIKFTHLDYLLSKISDEKEGVLWSMRFSKIIELCFHILPGMKCSKCGKYIPYDQFFTEERVKLYQDGTDEDRKKFFDCDCGEGKMVASLDQKKDEKSNKTVLLIDGHEIDSNNFNKLRKFILYQNLPDFKDDSWVDKAIRDDQAAKNEIMSRDSGNATIERKILCICAATSYKLKDVYEMSIRQFVSLLGVINDLIEYKITKAGLMSGMVSLKKGQTIDHWIYKKEKGMYGSAVDADALTQKINSL</sequence>
<accession>A0A8S5SDC7</accession>